<evidence type="ECO:0000259" key="1">
    <source>
        <dbReference type="PROSITE" id="PS50943"/>
    </source>
</evidence>
<keyword evidence="3" id="KW-1185">Reference proteome</keyword>
<dbReference type="EMBL" id="JACOOS010000032">
    <property type="protein sequence ID" value="MBC5679138.1"/>
    <property type="molecule type" value="Genomic_DNA"/>
</dbReference>
<name>A0ABR7FVA7_9FIRM</name>
<dbReference type="Gene3D" id="1.10.260.40">
    <property type="entry name" value="lambda repressor-like DNA-binding domains"/>
    <property type="match status" value="1"/>
</dbReference>
<sequence length="126" mass="14811">MKIGERIKYVRESLNLSQSKFGETMGVSRDVISNVELGRVEPKEYILRLICKTYRANYLYLTEEFGDPFVGVPEIIMDDVIEEYRLDATDRALIEEYVKLDEETRQSFKQYLFRVLEKAQKESAIV</sequence>
<protein>
    <submittedName>
        <fullName evidence="2">Helix-turn-helix domain-containing protein</fullName>
    </submittedName>
</protein>
<accession>A0ABR7FVA7</accession>
<proteinExistence type="predicted"/>
<dbReference type="CDD" id="cd00093">
    <property type="entry name" value="HTH_XRE"/>
    <property type="match status" value="1"/>
</dbReference>
<organism evidence="2 3">
    <name type="scientific">Anaerostipes hominis</name>
    <name type="common">ex Liu et al. 2021</name>
    <dbReference type="NCBI Taxonomy" id="2763018"/>
    <lineage>
        <taxon>Bacteria</taxon>
        <taxon>Bacillati</taxon>
        <taxon>Bacillota</taxon>
        <taxon>Clostridia</taxon>
        <taxon>Lachnospirales</taxon>
        <taxon>Lachnospiraceae</taxon>
        <taxon>Anaerostipes</taxon>
    </lineage>
</organism>
<dbReference type="Proteomes" id="UP000635828">
    <property type="component" value="Unassembled WGS sequence"/>
</dbReference>
<dbReference type="PROSITE" id="PS50943">
    <property type="entry name" value="HTH_CROC1"/>
    <property type="match status" value="1"/>
</dbReference>
<dbReference type="Pfam" id="PF01381">
    <property type="entry name" value="HTH_3"/>
    <property type="match status" value="1"/>
</dbReference>
<gene>
    <name evidence="2" type="ORF">H8S22_16725</name>
</gene>
<dbReference type="InterPro" id="IPR010982">
    <property type="entry name" value="Lambda_DNA-bd_dom_sf"/>
</dbReference>
<dbReference type="SUPFAM" id="SSF47413">
    <property type="entry name" value="lambda repressor-like DNA-binding domains"/>
    <property type="match status" value="1"/>
</dbReference>
<comment type="caution">
    <text evidence="2">The sequence shown here is derived from an EMBL/GenBank/DDBJ whole genome shotgun (WGS) entry which is preliminary data.</text>
</comment>
<feature type="domain" description="HTH cro/C1-type" evidence="1">
    <location>
        <begin position="7"/>
        <end position="61"/>
    </location>
</feature>
<evidence type="ECO:0000313" key="2">
    <source>
        <dbReference type="EMBL" id="MBC5679138.1"/>
    </source>
</evidence>
<reference evidence="2 3" key="1">
    <citation type="submission" date="2020-08" db="EMBL/GenBank/DDBJ databases">
        <title>Genome public.</title>
        <authorList>
            <person name="Liu C."/>
            <person name="Sun Q."/>
        </authorList>
    </citation>
    <scope>NUCLEOTIDE SEQUENCE [LARGE SCALE GENOMIC DNA]</scope>
    <source>
        <strain evidence="2 3">NSJ-7</strain>
    </source>
</reference>
<evidence type="ECO:0000313" key="3">
    <source>
        <dbReference type="Proteomes" id="UP000635828"/>
    </source>
</evidence>
<dbReference type="SMART" id="SM00530">
    <property type="entry name" value="HTH_XRE"/>
    <property type="match status" value="1"/>
</dbReference>
<dbReference type="RefSeq" id="WP_024727131.1">
    <property type="nucleotide sequence ID" value="NZ_JACOOS010000032.1"/>
</dbReference>
<dbReference type="InterPro" id="IPR001387">
    <property type="entry name" value="Cro/C1-type_HTH"/>
</dbReference>